<evidence type="ECO:0000313" key="1">
    <source>
        <dbReference type="EMBL" id="KIL40786.1"/>
    </source>
</evidence>
<dbReference type="RefSeq" id="WP_041047634.1">
    <property type="nucleotide sequence ID" value="NZ_JXAK01000016.1"/>
</dbReference>
<reference evidence="1 2" key="1">
    <citation type="submission" date="2014-12" db="EMBL/GenBank/DDBJ databases">
        <title>Draft genome sequence of Paenibacillus kamchatkensis strain B-2647.</title>
        <authorList>
            <person name="Karlyshev A.V."/>
            <person name="Kudryashova E.B."/>
        </authorList>
    </citation>
    <scope>NUCLEOTIDE SEQUENCE [LARGE SCALE GENOMIC DNA]</scope>
    <source>
        <strain evidence="1 2">VKM B-2647</strain>
    </source>
</reference>
<organism evidence="1 2">
    <name type="scientific">Gordoniibacillus kamchatkensis</name>
    <dbReference type="NCBI Taxonomy" id="1590651"/>
    <lineage>
        <taxon>Bacteria</taxon>
        <taxon>Bacillati</taxon>
        <taxon>Bacillota</taxon>
        <taxon>Bacilli</taxon>
        <taxon>Bacillales</taxon>
        <taxon>Paenibacillaceae</taxon>
        <taxon>Gordoniibacillus</taxon>
    </lineage>
</organism>
<accession>A0ABR5AID0</accession>
<dbReference type="EMBL" id="JXAK01000016">
    <property type="protein sequence ID" value="KIL40786.1"/>
    <property type="molecule type" value="Genomic_DNA"/>
</dbReference>
<comment type="caution">
    <text evidence="1">The sequence shown here is derived from an EMBL/GenBank/DDBJ whole genome shotgun (WGS) entry which is preliminary data.</text>
</comment>
<sequence>MEHPFSAMNEHKLIKEYMLLSKVHQNLAALAIYNPDLEKAVRDVDADLKKIKGQLFFRYRNHRRVDLGSVVFTGSELQSRMEKYIHPGALP</sequence>
<evidence type="ECO:0000313" key="2">
    <source>
        <dbReference type="Proteomes" id="UP000031967"/>
    </source>
</evidence>
<gene>
    <name evidence="1" type="ORF">SD70_11090</name>
</gene>
<name>A0ABR5AID0_9BACL</name>
<proteinExistence type="predicted"/>
<protein>
    <submittedName>
        <fullName evidence="1">Uncharacterized protein</fullName>
    </submittedName>
</protein>
<keyword evidence="2" id="KW-1185">Reference proteome</keyword>
<dbReference type="Proteomes" id="UP000031967">
    <property type="component" value="Unassembled WGS sequence"/>
</dbReference>